<feature type="region of interest" description="Disordered" evidence="15">
    <location>
        <begin position="1906"/>
        <end position="1935"/>
    </location>
</feature>
<feature type="compositionally biased region" description="Basic and acidic residues" evidence="15">
    <location>
        <begin position="1906"/>
        <end position="1930"/>
    </location>
</feature>
<feature type="region of interest" description="Disordered" evidence="15">
    <location>
        <begin position="1"/>
        <end position="31"/>
    </location>
</feature>
<protein>
    <submittedName>
        <fullName evidence="18">Uncharacterized protein</fullName>
    </submittedName>
</protein>
<feature type="region of interest" description="Disordered" evidence="15">
    <location>
        <begin position="297"/>
        <end position="369"/>
    </location>
</feature>
<dbReference type="CDD" id="cd01395">
    <property type="entry name" value="HMT_MBD"/>
    <property type="match status" value="1"/>
</dbReference>
<name>A0ABR3LQQ3_9TELE</name>
<evidence type="ECO:0000256" key="3">
    <source>
        <dbReference type="ARBA" id="ARBA00022454"/>
    </source>
</evidence>
<evidence type="ECO:0000256" key="7">
    <source>
        <dbReference type="ARBA" id="ARBA00022691"/>
    </source>
</evidence>
<feature type="compositionally biased region" description="Polar residues" evidence="15">
    <location>
        <begin position="928"/>
        <end position="942"/>
    </location>
</feature>
<dbReference type="SMART" id="SM00391">
    <property type="entry name" value="MBD"/>
    <property type="match status" value="1"/>
</dbReference>
<feature type="compositionally biased region" description="Polar residues" evidence="15">
    <location>
        <begin position="1491"/>
        <end position="1500"/>
    </location>
</feature>
<feature type="compositionally biased region" description="Polar residues" evidence="15">
    <location>
        <begin position="862"/>
        <end position="871"/>
    </location>
</feature>
<keyword evidence="5" id="KW-0489">Methyltransferase</keyword>
<dbReference type="SMART" id="SM00317">
    <property type="entry name" value="SET"/>
    <property type="match status" value="1"/>
</dbReference>
<dbReference type="InterPro" id="IPR046341">
    <property type="entry name" value="SET_dom_sf"/>
</dbReference>
<dbReference type="Pfam" id="PF13516">
    <property type="entry name" value="LRR_6"/>
    <property type="match status" value="4"/>
</dbReference>
<dbReference type="SMART" id="SM00468">
    <property type="entry name" value="PreSET"/>
    <property type="match status" value="1"/>
</dbReference>
<evidence type="ECO:0000259" key="16">
    <source>
        <dbReference type="PROSITE" id="PS50280"/>
    </source>
</evidence>
<feature type="compositionally biased region" description="Low complexity" evidence="15">
    <location>
        <begin position="842"/>
        <end position="854"/>
    </location>
</feature>
<evidence type="ECO:0000256" key="14">
    <source>
        <dbReference type="ARBA" id="ARBA00023242"/>
    </source>
</evidence>
<feature type="region of interest" description="Disordered" evidence="15">
    <location>
        <begin position="839"/>
        <end position="1149"/>
    </location>
</feature>
<evidence type="ECO:0000256" key="15">
    <source>
        <dbReference type="SAM" id="MobiDB-lite"/>
    </source>
</evidence>
<evidence type="ECO:0000256" key="9">
    <source>
        <dbReference type="ARBA" id="ARBA00022737"/>
    </source>
</evidence>
<evidence type="ECO:0000256" key="4">
    <source>
        <dbReference type="ARBA" id="ARBA00022491"/>
    </source>
</evidence>
<dbReference type="Pfam" id="PF00856">
    <property type="entry name" value="SET"/>
    <property type="match status" value="1"/>
</dbReference>
<evidence type="ECO:0000256" key="2">
    <source>
        <dbReference type="ARBA" id="ARBA00004286"/>
    </source>
</evidence>
<comment type="subcellular location">
    <subcellularLocation>
        <location evidence="2">Chromosome</location>
    </subcellularLocation>
    <subcellularLocation>
        <location evidence="1">Nucleus</location>
    </subcellularLocation>
</comment>
<keyword evidence="13" id="KW-0804">Transcription</keyword>
<feature type="region of interest" description="Disordered" evidence="15">
    <location>
        <begin position="1358"/>
        <end position="1450"/>
    </location>
</feature>
<dbReference type="PANTHER" id="PTHR46024:SF2">
    <property type="entry name" value="HISTONE-LYSINE N-METHYLTRANSFERASE SETDB1"/>
    <property type="match status" value="1"/>
</dbReference>
<accession>A0ABR3LQQ3</accession>
<proteinExistence type="predicted"/>
<keyword evidence="9" id="KW-0677">Repeat</keyword>
<dbReference type="InterPro" id="IPR032675">
    <property type="entry name" value="LRR_dom_sf"/>
</dbReference>
<dbReference type="Pfam" id="PF01429">
    <property type="entry name" value="MBD"/>
    <property type="match status" value="1"/>
</dbReference>
<keyword evidence="3" id="KW-0158">Chromosome</keyword>
<dbReference type="InterPro" id="IPR001214">
    <property type="entry name" value="SET_dom"/>
</dbReference>
<feature type="compositionally biased region" description="Basic residues" evidence="15">
    <location>
        <begin position="975"/>
        <end position="984"/>
    </location>
</feature>
<feature type="compositionally biased region" description="Low complexity" evidence="15">
    <location>
        <begin position="903"/>
        <end position="920"/>
    </location>
</feature>
<keyword evidence="11" id="KW-0156">Chromatin regulator</keyword>
<evidence type="ECO:0000256" key="8">
    <source>
        <dbReference type="ARBA" id="ARBA00022723"/>
    </source>
</evidence>
<keyword evidence="7" id="KW-0949">S-adenosyl-L-methionine</keyword>
<keyword evidence="10" id="KW-0862">Zinc</keyword>
<feature type="domain" description="SET" evidence="16">
    <location>
        <begin position="1774"/>
        <end position="2040"/>
    </location>
</feature>
<feature type="compositionally biased region" description="Low complexity" evidence="15">
    <location>
        <begin position="307"/>
        <end position="316"/>
    </location>
</feature>
<sequence length="2065" mass="229981">MKKRVEKSSKEKVDKADSVTDEEPPKTADDYQCSGNLELDFTELCKLMAVKEIPSVKIKQSASTNRGVMEDNQFLTSLESQMTTWSSKPCLQIELENEDQGSVKEVKISGWKVDEVFLQVLSRILPSFSNLQCLHIWRVGLTDYTFTSIRNTVSLCSTLRKVVLEGSPLPEQCYHLLIGEDSMLTDLSLRNNHIGEEGAHLIGSALSTANSANKNLLSLNLAFNNIGDAGAIHIAQGLRLNRSLLCLSLSYNQIGDNGAAHLAEVLSPFTLTHEEIVERRKLLIKGEESTMVQPSLASLADSHEQPLSVRSSSSLDRLNKSTKNPTKKKDNPKKEEKPDAGQAAKKEEPKVVKKDNKVPRSQAGKSASKDNLLVSEQEIVVEVVETVIPLLDPGIVHTGGKVIHPGNTSLTSLNLSGNKLTEQSLKVFLSSLEGQGEGGLLRLSLNKNLFPLDCDTFLKMQEIMSLRDPLKKNRSCQVEDEHAASWSTRNKAMSTRKDDDNLLRMTKDDLQRWIQSEVDRNPHLMQRREQLSQVEEWVKHKERESTCTRLLYSSAYESVLECESVMKGLYGMLGLDYQDEDSEEEGGEGAGGEPQDIIRITDDEEMQENSLLNGDDDDIVVIDLGATKQTLEPMLEKVTVAIQKSSRLVQDLVHMVSKTSSTSAASPLSSTSDFSNRSSSTSTPETSRSESVTLKLEIPTNSIAIVKTESLSRVPEMSSEQYKSFGGHKTDCKTKIKSEPQLTALTPWEMSISKPHETAASLNSPSLKLIKTEPQLTAGSPSERPETIPIPNFGSIATIKTESQLRVIKSEITSPPRISKHFEIASIKTEPQLRALTPELPLLKSNSEQSSSLNSDRKATNKTELTLQPMTSPEIHSLSEQSKSSVWPNSASVASNETDSQEPLETPSEMPSPLSSSEQMETCDDTASIETNPTEPELTTDNPPEVSPLPSISEEAETAASHDSESTDETEKPKTRSKSARLRSTKNSALVTSSSSPQTEPTRAPSPADSNDEPSDVEDMSVSPGDSDYEPPESPSDSSSDSDYEPPKSSTGKDHEPIKSQSKSSTGRDYEPPKSQSNSSTGRDYEPPKSQSKSLTDRVCESPKLQSQSSVDTTDDASNDAPEEPSSPDERSKSPPSESSKSSEEHEEIKLKVSMEVLGKRRHNLWCKGKVQEVQTAEDGLIYKVEFKSGKEIVLPAYQVASLKPPLLKNLFIGCRVVASCKDGEGKVQYNAAVLVELPERKNRMRFLVFFDDGQAAYLALPELRLVCKQLKKVWKDIEDETYRLQVKEYLRVYPNPVAVVLRTGQDTKAMRNGKFEVCTVLQLDGSLIQICFKKDKQKEWIYKGSDRLEHIINIKKRLAKDRPEKSSVQKTQHKPQQPPQQKPQQPSQQKTQQSIQQKLQLPSQQKTQQPAITAGNATSQRNTTSSSTTVPATVSSAAVSPAREIQSDTTVIKTSSVAPQKIMSAAFQPKVILQRLKMLSSVCASKNSMHTVKSATPDTSDLRSAKRPAPDEEEECVSDEEQCVFEEEECVPKQYKSIYLHHRCCPACLDGFRPSQVDMHRGKNPLLIPLLFKFRRMTARRRIDGKVFFHIFYRSPCGRSLCDMREVQEYLLETRCDFLFLEMFCMDPFVLVNRARPPSTSTGKPHLYLPDITQGREVLPVPCINEVDNTLAPNISYTKDRVPAPGVSINTSSDFLIGCDCTDGCRDRSKCACHQLTVEATSLCSGGPVDVSAGYTHKRLPTTLPTGVYECNPLCRCDPRMCSNRLVQHGLQLRLELFMTQHKGWGIRCRDDVAKGTFVCVFTGKIVNEDRMNEDDTVSGNEYLANLDFIEGVEKLKEGYESEAYCSDAEVENNKKTMTMKTGPLWKNTLYQEDSSSGEEKEELMELDTEQEEIKVSHTFLVERKISHKPHETSRDAQRKVNRRARENGEETSGPKRCFAIKSFQRRVKPLETTDAKIEKTRTIVTGNNTRRLFNGEESCYIIDARQEGNLGRFINHSCSPNLFVQNVFVDTHDLRFPWVAFFASKRIKAGTELTWDYNYEVGSVEGKVLLCCCGSLRCTGRLL</sequence>
<feature type="compositionally biased region" description="Basic and acidic residues" evidence="15">
    <location>
        <begin position="327"/>
        <end position="358"/>
    </location>
</feature>
<evidence type="ECO:0000256" key="5">
    <source>
        <dbReference type="ARBA" id="ARBA00022603"/>
    </source>
</evidence>
<feature type="compositionally biased region" description="Polar residues" evidence="15">
    <location>
        <begin position="878"/>
        <end position="898"/>
    </location>
</feature>
<comment type="caution">
    <text evidence="18">The sequence shown here is derived from an EMBL/GenBank/DDBJ whole genome shotgun (WGS) entry which is preliminary data.</text>
</comment>
<evidence type="ECO:0000256" key="10">
    <source>
        <dbReference type="ARBA" id="ARBA00022833"/>
    </source>
</evidence>
<dbReference type="PANTHER" id="PTHR46024">
    <property type="entry name" value="HISTONE-LYSINE N-METHYLTRANSFERASE EGGLESS"/>
    <property type="match status" value="1"/>
</dbReference>
<dbReference type="EMBL" id="JAYMGO010000019">
    <property type="protein sequence ID" value="KAL1255233.1"/>
    <property type="molecule type" value="Genomic_DNA"/>
</dbReference>
<keyword evidence="12" id="KW-0805">Transcription regulation</keyword>
<evidence type="ECO:0000313" key="19">
    <source>
        <dbReference type="Proteomes" id="UP001558613"/>
    </source>
</evidence>
<dbReference type="PROSITE" id="PS50280">
    <property type="entry name" value="SET"/>
    <property type="match status" value="1"/>
</dbReference>
<evidence type="ECO:0000256" key="6">
    <source>
        <dbReference type="ARBA" id="ARBA00022679"/>
    </source>
</evidence>
<evidence type="ECO:0000256" key="13">
    <source>
        <dbReference type="ARBA" id="ARBA00023163"/>
    </source>
</evidence>
<dbReference type="Pfam" id="PF18358">
    <property type="entry name" value="Tudor_4"/>
    <property type="match status" value="1"/>
</dbReference>
<keyword evidence="8" id="KW-0479">Metal-binding</keyword>
<organism evidence="18 19">
    <name type="scientific">Cirrhinus molitorella</name>
    <name type="common">mud carp</name>
    <dbReference type="NCBI Taxonomy" id="172907"/>
    <lineage>
        <taxon>Eukaryota</taxon>
        <taxon>Metazoa</taxon>
        <taxon>Chordata</taxon>
        <taxon>Craniata</taxon>
        <taxon>Vertebrata</taxon>
        <taxon>Euteleostomi</taxon>
        <taxon>Actinopterygii</taxon>
        <taxon>Neopterygii</taxon>
        <taxon>Teleostei</taxon>
        <taxon>Ostariophysi</taxon>
        <taxon>Cypriniformes</taxon>
        <taxon>Cyprinidae</taxon>
        <taxon>Labeoninae</taxon>
        <taxon>Labeonini</taxon>
        <taxon>Cirrhinus</taxon>
    </lineage>
</organism>
<keyword evidence="14" id="KW-0539">Nucleus</keyword>
<keyword evidence="19" id="KW-1185">Reference proteome</keyword>
<keyword evidence="4" id="KW-0678">Repressor</keyword>
<dbReference type="Proteomes" id="UP001558613">
    <property type="component" value="Unassembled WGS sequence"/>
</dbReference>
<dbReference type="InterPro" id="IPR007728">
    <property type="entry name" value="Pre-SET_dom"/>
</dbReference>
<dbReference type="InterPro" id="IPR001739">
    <property type="entry name" value="Methyl_CpG_DNA-bd"/>
</dbReference>
<dbReference type="InterPro" id="IPR016177">
    <property type="entry name" value="DNA-bd_dom_sf"/>
</dbReference>
<feature type="region of interest" description="Disordered" evidence="15">
    <location>
        <begin position="659"/>
        <end position="692"/>
    </location>
</feature>
<feature type="compositionally biased region" description="Basic and acidic residues" evidence="15">
    <location>
        <begin position="960"/>
        <end position="974"/>
    </location>
</feature>
<dbReference type="InterPro" id="IPR051516">
    <property type="entry name" value="SETDB_methyltransferase"/>
</dbReference>
<dbReference type="Gene3D" id="2.30.30.140">
    <property type="match status" value="2"/>
</dbReference>
<dbReference type="InterPro" id="IPR041292">
    <property type="entry name" value="Tudor_4"/>
</dbReference>
<dbReference type="Pfam" id="PF18359">
    <property type="entry name" value="Tudor_5"/>
    <property type="match status" value="1"/>
</dbReference>
<dbReference type="Gene3D" id="2.170.270.10">
    <property type="entry name" value="SET domain"/>
    <property type="match status" value="2"/>
</dbReference>
<feature type="compositionally biased region" description="Low complexity" evidence="15">
    <location>
        <begin position="1424"/>
        <end position="1443"/>
    </location>
</feature>
<evidence type="ECO:0000256" key="12">
    <source>
        <dbReference type="ARBA" id="ARBA00023015"/>
    </source>
</evidence>
<dbReference type="PROSITE" id="PS50867">
    <property type="entry name" value="PRE_SET"/>
    <property type="match status" value="1"/>
</dbReference>
<dbReference type="SUPFAM" id="SSF52047">
    <property type="entry name" value="RNI-like"/>
    <property type="match status" value="1"/>
</dbReference>
<feature type="region of interest" description="Disordered" evidence="15">
    <location>
        <begin position="1491"/>
        <end position="1514"/>
    </location>
</feature>
<dbReference type="InterPro" id="IPR001611">
    <property type="entry name" value="Leu-rich_rpt"/>
</dbReference>
<dbReference type="PROSITE" id="PS51450">
    <property type="entry name" value="LRR"/>
    <property type="match status" value="1"/>
</dbReference>
<dbReference type="Gene3D" id="3.80.10.10">
    <property type="entry name" value="Ribonuclease Inhibitor"/>
    <property type="match status" value="2"/>
</dbReference>
<dbReference type="Pfam" id="PF18300">
    <property type="entry name" value="DUF5604"/>
    <property type="match status" value="1"/>
</dbReference>
<dbReference type="InterPro" id="IPR047232">
    <property type="entry name" value="SETDB1/2-like_MBD"/>
</dbReference>
<feature type="compositionally biased region" description="Polar residues" evidence="15">
    <location>
        <begin position="985"/>
        <end position="1001"/>
    </location>
</feature>
<reference evidence="18 19" key="1">
    <citation type="submission" date="2023-09" db="EMBL/GenBank/DDBJ databases">
        <authorList>
            <person name="Wang M."/>
        </authorList>
    </citation>
    <scope>NUCLEOTIDE SEQUENCE [LARGE SCALE GENOMIC DNA]</scope>
    <source>
        <strain evidence="18">GT-2023</strain>
        <tissue evidence="18">Liver</tissue>
    </source>
</reference>
<evidence type="ECO:0000256" key="1">
    <source>
        <dbReference type="ARBA" id="ARBA00004123"/>
    </source>
</evidence>
<dbReference type="Pfam" id="PF05033">
    <property type="entry name" value="Pre-SET"/>
    <property type="match status" value="1"/>
</dbReference>
<dbReference type="SUPFAM" id="SSF81995">
    <property type="entry name" value="beta-sandwich domain of Sec23/24"/>
    <property type="match status" value="1"/>
</dbReference>
<dbReference type="InterPro" id="IPR041291">
    <property type="entry name" value="TUDOR_5"/>
</dbReference>
<feature type="domain" description="Pre-SET" evidence="17">
    <location>
        <begin position="1698"/>
        <end position="1771"/>
    </location>
</feature>
<dbReference type="SMART" id="SM00368">
    <property type="entry name" value="LRR_RI"/>
    <property type="match status" value="4"/>
</dbReference>
<feature type="compositionally biased region" description="Low complexity" evidence="15">
    <location>
        <begin position="1383"/>
        <end position="1411"/>
    </location>
</feature>
<gene>
    <name evidence="18" type="ORF">QQF64_013294</name>
</gene>
<feature type="compositionally biased region" description="Acidic residues" evidence="15">
    <location>
        <begin position="1010"/>
        <end position="1019"/>
    </location>
</feature>
<evidence type="ECO:0000256" key="11">
    <source>
        <dbReference type="ARBA" id="ARBA00022853"/>
    </source>
</evidence>
<keyword evidence="6" id="KW-0808">Transferase</keyword>
<dbReference type="SUPFAM" id="SSF54171">
    <property type="entry name" value="DNA-binding domain"/>
    <property type="match status" value="1"/>
</dbReference>
<evidence type="ECO:0000313" key="18">
    <source>
        <dbReference type="EMBL" id="KAL1255233.1"/>
    </source>
</evidence>
<dbReference type="InterPro" id="IPR040880">
    <property type="entry name" value="DUF5604"/>
</dbReference>
<evidence type="ECO:0000259" key="17">
    <source>
        <dbReference type="PROSITE" id="PS50867"/>
    </source>
</evidence>
<feature type="compositionally biased region" description="Basic and acidic residues" evidence="15">
    <location>
        <begin position="1501"/>
        <end position="1511"/>
    </location>
</feature>
<feature type="compositionally biased region" description="Acidic residues" evidence="15">
    <location>
        <begin position="1113"/>
        <end position="1127"/>
    </location>
</feature>
<dbReference type="SUPFAM" id="SSF82199">
    <property type="entry name" value="SET domain"/>
    <property type="match status" value="1"/>
</dbReference>
<feature type="compositionally biased region" description="Basic and acidic residues" evidence="15">
    <location>
        <begin position="1"/>
        <end position="29"/>
    </location>
</feature>
<dbReference type="CDD" id="cd10517">
    <property type="entry name" value="SET_SETDB1"/>
    <property type="match status" value="1"/>
</dbReference>